<dbReference type="InterPro" id="IPR003477">
    <property type="entry name" value="PemK-like"/>
</dbReference>
<dbReference type="Pfam" id="PF02452">
    <property type="entry name" value="PemK_toxin"/>
    <property type="match status" value="1"/>
</dbReference>
<evidence type="ECO:0008006" key="3">
    <source>
        <dbReference type="Google" id="ProtNLM"/>
    </source>
</evidence>
<keyword evidence="2" id="KW-1185">Reference proteome</keyword>
<reference evidence="1 2" key="1">
    <citation type="submission" date="2019-12" db="EMBL/GenBank/DDBJ databases">
        <title>Mucilaginibacter sp. HMF7410 genome sequencing and assembly.</title>
        <authorList>
            <person name="Kang H."/>
            <person name="Cha I."/>
            <person name="Kim H."/>
            <person name="Joh K."/>
        </authorList>
    </citation>
    <scope>NUCLEOTIDE SEQUENCE [LARGE SCALE GENOMIC DNA]</scope>
    <source>
        <strain evidence="1 2">HMF7410</strain>
    </source>
</reference>
<dbReference type="InterPro" id="IPR011067">
    <property type="entry name" value="Plasmid_toxin/cell-grow_inhib"/>
</dbReference>
<dbReference type="GO" id="GO:0003677">
    <property type="term" value="F:DNA binding"/>
    <property type="evidence" value="ECO:0007669"/>
    <property type="project" value="InterPro"/>
</dbReference>
<dbReference type="AlphaFoldDB" id="A0A7K1STH2"/>
<dbReference type="SUPFAM" id="SSF50118">
    <property type="entry name" value="Cell growth inhibitor/plasmid maintenance toxic component"/>
    <property type="match status" value="1"/>
</dbReference>
<dbReference type="Gene3D" id="2.30.30.110">
    <property type="match status" value="1"/>
</dbReference>
<accession>A0A7K1STH2</accession>
<gene>
    <name evidence="1" type="ORF">GO621_03330</name>
</gene>
<organism evidence="1 2">
    <name type="scientific">Mucilaginibacter arboris</name>
    <dbReference type="NCBI Taxonomy" id="2682090"/>
    <lineage>
        <taxon>Bacteria</taxon>
        <taxon>Pseudomonadati</taxon>
        <taxon>Bacteroidota</taxon>
        <taxon>Sphingobacteriia</taxon>
        <taxon>Sphingobacteriales</taxon>
        <taxon>Sphingobacteriaceae</taxon>
        <taxon>Mucilaginibacter</taxon>
    </lineage>
</organism>
<dbReference type="EMBL" id="WPIK01000003">
    <property type="protein sequence ID" value="MVN20564.1"/>
    <property type="molecule type" value="Genomic_DNA"/>
</dbReference>
<name>A0A7K1STH2_9SPHI</name>
<comment type="caution">
    <text evidence="1">The sequence shown here is derived from an EMBL/GenBank/DDBJ whole genome shotgun (WGS) entry which is preliminary data.</text>
</comment>
<proteinExistence type="predicted"/>
<dbReference type="Proteomes" id="UP000462014">
    <property type="component" value="Unassembled WGS sequence"/>
</dbReference>
<evidence type="ECO:0000313" key="1">
    <source>
        <dbReference type="EMBL" id="MVN20564.1"/>
    </source>
</evidence>
<protein>
    <recommendedName>
        <fullName evidence="3">Type II toxin-antitoxin system PemK/MazF family toxin</fullName>
    </recommendedName>
</protein>
<dbReference type="RefSeq" id="WP_157564181.1">
    <property type="nucleotide sequence ID" value="NZ_WPIK01000003.1"/>
</dbReference>
<sequence length="73" mass="8334">MDKLNFGDILLLKFPFTDGHTYKRRPALLINNCDDGDIIVCRITSKIYDTPQDVLINEWEKCGLKLPSICSCT</sequence>
<evidence type="ECO:0000313" key="2">
    <source>
        <dbReference type="Proteomes" id="UP000462014"/>
    </source>
</evidence>